<keyword evidence="2" id="KW-0472">Membrane</keyword>
<feature type="transmembrane region" description="Helical" evidence="2">
    <location>
        <begin position="481"/>
        <end position="503"/>
    </location>
</feature>
<keyword evidence="2" id="KW-0812">Transmembrane</keyword>
<dbReference type="EMBL" id="HBHK01009123">
    <property type="protein sequence ID" value="CAD9677045.1"/>
    <property type="molecule type" value="Transcribed_RNA"/>
</dbReference>
<feature type="region of interest" description="Disordered" evidence="1">
    <location>
        <begin position="1"/>
        <end position="20"/>
    </location>
</feature>
<protein>
    <submittedName>
        <fullName evidence="3">Uncharacterized protein</fullName>
    </submittedName>
</protein>
<proteinExistence type="predicted"/>
<feature type="transmembrane region" description="Helical" evidence="2">
    <location>
        <begin position="128"/>
        <end position="148"/>
    </location>
</feature>
<evidence type="ECO:0000313" key="3">
    <source>
        <dbReference type="EMBL" id="CAD9677045.1"/>
    </source>
</evidence>
<feature type="transmembrane region" description="Helical" evidence="2">
    <location>
        <begin position="210"/>
        <end position="232"/>
    </location>
</feature>
<name>A0A7S2WA58_9STRA</name>
<accession>A0A7S2WA58</accession>
<evidence type="ECO:0000256" key="2">
    <source>
        <dbReference type="SAM" id="Phobius"/>
    </source>
</evidence>
<dbReference type="AlphaFoldDB" id="A0A7S2WA58"/>
<sequence length="545" mass="60783">MASVGASDPPSAGAPGSDGGFSRKRTLGLALGQGMSNLGDGSEHPATGLEWVQEMVDGLRFSVVLAAWSLAVAFVAMGPFMWRRWSPGRRMKDVDLANNATLPNPLMVCKLKDSYLERFWCAEVFNGNVALGLPLLVGYNCIIYLLYVKLRRDLAIVWILISFTGYFVTIGVIQLHDSPSISKLLRLAGISCLAVPVLFLKVSQPKGSRIWVQAVKSIAVAGLCNVVTVFFSQLISARLLFLCMFWPVFREVILFISRNVAYTLATDPYIAGEGVEVRREFAWLFVLLTQVFVSTWYRLVVTELEDIQEFVLFIFVSTTSEIALRLTVVQRDDIFMRAYKSFRRRPYAPNRSKKSSVIVPGSGMRMSSEVAKSMDGLRDLRQGWAAQVCLGEMLAEYIGLLTTTGLVLLHRDAIFTLPLPIFGDNPNLFDQKMKLEPFLVKQAVQFISELLVDTLCVVIEKVKFRCPIERIWTSQSVWSRWVNLFTATCIANGIAVSLMYMGAGMQINLHECLNTDLCTCAPQPTSVTGRYCHRLYPKTNGIPSS</sequence>
<reference evidence="3" key="1">
    <citation type="submission" date="2021-01" db="EMBL/GenBank/DDBJ databases">
        <authorList>
            <person name="Corre E."/>
            <person name="Pelletier E."/>
            <person name="Niang G."/>
            <person name="Scheremetjew M."/>
            <person name="Finn R."/>
            <person name="Kale V."/>
            <person name="Holt S."/>
            <person name="Cochrane G."/>
            <person name="Meng A."/>
            <person name="Brown T."/>
            <person name="Cohen L."/>
        </authorList>
    </citation>
    <scope>NUCLEOTIDE SEQUENCE</scope>
    <source>
        <strain evidence="3">NY070348D</strain>
    </source>
</reference>
<keyword evidence="2" id="KW-1133">Transmembrane helix</keyword>
<evidence type="ECO:0000256" key="1">
    <source>
        <dbReference type="SAM" id="MobiDB-lite"/>
    </source>
</evidence>
<feature type="transmembrane region" description="Helical" evidence="2">
    <location>
        <begin position="154"/>
        <end position="173"/>
    </location>
</feature>
<feature type="transmembrane region" description="Helical" evidence="2">
    <location>
        <begin position="61"/>
        <end position="82"/>
    </location>
</feature>
<organism evidence="3">
    <name type="scientific">Mucochytrium quahogii</name>
    <dbReference type="NCBI Taxonomy" id="96639"/>
    <lineage>
        <taxon>Eukaryota</taxon>
        <taxon>Sar</taxon>
        <taxon>Stramenopiles</taxon>
        <taxon>Bigyra</taxon>
        <taxon>Labyrinthulomycetes</taxon>
        <taxon>Thraustochytrida</taxon>
        <taxon>Thraustochytriidae</taxon>
        <taxon>Mucochytrium</taxon>
    </lineage>
</organism>
<feature type="transmembrane region" description="Helical" evidence="2">
    <location>
        <begin position="281"/>
        <end position="300"/>
    </location>
</feature>
<gene>
    <name evidence="3" type="ORF">QSP1433_LOCUS5645</name>
</gene>
<feature type="compositionally biased region" description="Low complexity" evidence="1">
    <location>
        <begin position="1"/>
        <end position="15"/>
    </location>
</feature>